<dbReference type="InterPro" id="IPR036005">
    <property type="entry name" value="Creatinase/aminopeptidase-like"/>
</dbReference>
<dbReference type="EMBL" id="CP047218">
    <property type="protein sequence ID" value="QHD69809.1"/>
    <property type="molecule type" value="Genomic_DNA"/>
</dbReference>
<dbReference type="InterPro" id="IPR000994">
    <property type="entry name" value="Pept_M24"/>
</dbReference>
<evidence type="ECO:0000313" key="7">
    <source>
        <dbReference type="EMBL" id="ATP17188.1"/>
    </source>
</evidence>
<dbReference type="InterPro" id="IPR050422">
    <property type="entry name" value="X-Pro_aminopeptidase_P"/>
</dbReference>
<evidence type="ECO:0000259" key="5">
    <source>
        <dbReference type="Pfam" id="PF01321"/>
    </source>
</evidence>
<dbReference type="Proteomes" id="UP000037029">
    <property type="component" value="Chromosome"/>
</dbReference>
<dbReference type="Pfam" id="PF00557">
    <property type="entry name" value="Peptidase_M24"/>
    <property type="match status" value="1"/>
</dbReference>
<dbReference type="CDD" id="cd01085">
    <property type="entry name" value="APP"/>
    <property type="match status" value="1"/>
</dbReference>
<keyword evidence="2" id="KW-0479">Metal-binding</keyword>
<dbReference type="SUPFAM" id="SSF53092">
    <property type="entry name" value="Creatinase/prolidase N-terminal domain"/>
    <property type="match status" value="1"/>
</dbReference>
<dbReference type="Pfam" id="PF16189">
    <property type="entry name" value="Creatinase_N_2"/>
    <property type="match status" value="1"/>
</dbReference>
<protein>
    <submittedName>
        <fullName evidence="8">M24 family metallopeptidase</fullName>
    </submittedName>
    <submittedName>
        <fullName evidence="7">Xaa-Pro aminopeptidase</fullName>
    </submittedName>
</protein>
<accession>A0A0J9D5Q0</accession>
<proteinExistence type="inferred from homology"/>
<feature type="domain" description="Creatinase N-terminal" evidence="5">
    <location>
        <begin position="7"/>
        <end position="138"/>
    </location>
</feature>
<keyword evidence="3" id="KW-0378">Hydrolase</keyword>
<dbReference type="AlphaFoldDB" id="A0A0J9D5Q0"/>
<dbReference type="GO" id="GO:0070006">
    <property type="term" value="F:metalloaminopeptidase activity"/>
    <property type="evidence" value="ECO:0007669"/>
    <property type="project" value="InterPro"/>
</dbReference>
<dbReference type="PANTHER" id="PTHR43763:SF6">
    <property type="entry name" value="XAA-PRO AMINOPEPTIDASE 1"/>
    <property type="match status" value="1"/>
</dbReference>
<evidence type="ECO:0000313" key="8">
    <source>
        <dbReference type="EMBL" id="QHD69809.1"/>
    </source>
</evidence>
<dbReference type="Pfam" id="PF16188">
    <property type="entry name" value="Peptidase_M24_C"/>
    <property type="match status" value="1"/>
</dbReference>
<sequence length="593" mass="63912">MSSYEDRLKALRAQLVRQKLDGFVVPLTDEHMSEYVGAYAQRLAWLTGFQGSAGSAVVLPEEAAIFVDGRYTLQVREQVDGAHWQYESVPQTSIAAWLKDHAIEGARIGYDSWLHTRAWVKQATEALAHKGAELVAVDTNPVDAVWPDRPAPSDAKLVVHEDRYAGKNAAEKRADIADWLVSKKADAAVLSALDSIAWAFNIRGKDVERTPVALAYAIVHADATADLYVAPEKMDEAVSKHLGNAVRIHDRAAFADALADLKGKTVVADPERAVAAIFEALDAGGAQILSLRDPAVLPKAIKNDTEIAGHKAAQERDGAALSRFLHWIAVEAPKGGLTELSASDRLEAFRKDTGLLEDLSFDTISGAGPNGAVVHYRVEEKTNRPIETGSFYLVDSGGQYRDGTTDVTRTIAIGSPSEEMKQRFTLVLKGHIALARAVFPVGTRGGQLDVLARQYLWAQGLDYAHGTGHGVGSFLSVHEGPQRIATFGGGDEPLVAGMILSNEPGYYKTGEYGIRIENLVLVEERAIAGGEKPMLGFETLTFAPIDRNAIATDLLDAGERAWVDAYHAQVLAVVGPQLDGEALAWLQAACAAL</sequence>
<dbReference type="FunFam" id="3.90.230.10:FF:000009">
    <property type="entry name" value="xaa-Pro aminopeptidase 2"/>
    <property type="match status" value="1"/>
</dbReference>
<feature type="domain" description="Peptidase M24" evidence="4">
    <location>
        <begin position="310"/>
        <end position="524"/>
    </location>
</feature>
<reference evidence="8 10" key="2">
    <citation type="submission" date="2019-12" db="EMBL/GenBank/DDBJ databases">
        <title>Functional and genomic insights into the Sphingobium yanoikuyae YC-JY1, a bacterium efficiently degrading bisphenol A.</title>
        <authorList>
            <person name="Jia Y."/>
            <person name="Li X."/>
            <person name="Wang J."/>
            <person name="Eltoukhy A."/>
            <person name="Lamraoui I."/>
            <person name="Yan Y."/>
        </authorList>
    </citation>
    <scope>NUCLEOTIDE SEQUENCE [LARGE SCALE GENOMIC DNA]</scope>
    <source>
        <strain evidence="8 10">YC-JY1</strain>
    </source>
</reference>
<evidence type="ECO:0000256" key="2">
    <source>
        <dbReference type="ARBA" id="ARBA00022723"/>
    </source>
</evidence>
<name>A0A0J9D5Q0_SPHYA</name>
<reference evidence="7 9" key="1">
    <citation type="submission" date="2017-04" db="EMBL/GenBank/DDBJ databases">
        <title>Characterization, genome and methylation analysis of a phthalic acid esters degrading strain Sphingobium yanoikuyae SHJ.</title>
        <authorList>
            <person name="Feng L."/>
        </authorList>
    </citation>
    <scope>NUCLEOTIDE SEQUENCE [LARGE SCALE GENOMIC DNA]</scope>
    <source>
        <strain evidence="7 9">SHJ</strain>
    </source>
</reference>
<comment type="similarity">
    <text evidence="1">Belongs to the peptidase M24B family.</text>
</comment>
<evidence type="ECO:0000259" key="6">
    <source>
        <dbReference type="Pfam" id="PF16188"/>
    </source>
</evidence>
<dbReference type="InterPro" id="IPR032416">
    <property type="entry name" value="Peptidase_M24_C"/>
</dbReference>
<dbReference type="GO" id="GO:0005737">
    <property type="term" value="C:cytoplasm"/>
    <property type="evidence" value="ECO:0007669"/>
    <property type="project" value="UniProtKB-ARBA"/>
</dbReference>
<dbReference type="RefSeq" id="WP_048936168.1">
    <property type="nucleotide sequence ID" value="NZ_CP020925.1"/>
</dbReference>
<dbReference type="Gene3D" id="3.90.230.10">
    <property type="entry name" value="Creatinase/methionine aminopeptidase superfamily"/>
    <property type="match status" value="1"/>
</dbReference>
<feature type="domain" description="Peptidase M24 C-terminal" evidence="6">
    <location>
        <begin position="533"/>
        <end position="593"/>
    </location>
</feature>
<dbReference type="Proteomes" id="UP000464086">
    <property type="component" value="Chromosome"/>
</dbReference>
<keyword evidence="7" id="KW-0031">Aminopeptidase</keyword>
<evidence type="ECO:0000313" key="10">
    <source>
        <dbReference type="Proteomes" id="UP000464086"/>
    </source>
</evidence>
<evidence type="ECO:0000256" key="3">
    <source>
        <dbReference type="ARBA" id="ARBA00022801"/>
    </source>
</evidence>
<evidence type="ECO:0000259" key="4">
    <source>
        <dbReference type="Pfam" id="PF00557"/>
    </source>
</evidence>
<dbReference type="EMBL" id="CP020925">
    <property type="protein sequence ID" value="ATP17188.1"/>
    <property type="molecule type" value="Genomic_DNA"/>
</dbReference>
<dbReference type="InterPro" id="IPR029149">
    <property type="entry name" value="Creatin/AminoP/Spt16_N"/>
</dbReference>
<dbReference type="Pfam" id="PF01321">
    <property type="entry name" value="Creatinase_N"/>
    <property type="match status" value="1"/>
</dbReference>
<dbReference type="SUPFAM" id="SSF55920">
    <property type="entry name" value="Creatinase/aminopeptidase"/>
    <property type="match status" value="1"/>
</dbReference>
<dbReference type="PANTHER" id="PTHR43763">
    <property type="entry name" value="XAA-PRO AMINOPEPTIDASE 1"/>
    <property type="match status" value="1"/>
</dbReference>
<evidence type="ECO:0000256" key="1">
    <source>
        <dbReference type="ARBA" id="ARBA00008766"/>
    </source>
</evidence>
<dbReference type="GO" id="GO:0046872">
    <property type="term" value="F:metal ion binding"/>
    <property type="evidence" value="ECO:0007669"/>
    <property type="project" value="UniProtKB-KW"/>
</dbReference>
<keyword evidence="7" id="KW-0645">Protease</keyword>
<evidence type="ECO:0000313" key="9">
    <source>
        <dbReference type="Proteomes" id="UP000037029"/>
    </source>
</evidence>
<dbReference type="InterPro" id="IPR000587">
    <property type="entry name" value="Creatinase_N"/>
</dbReference>
<dbReference type="InterPro" id="IPR033740">
    <property type="entry name" value="Pept_M24B"/>
</dbReference>
<organism evidence="7 9">
    <name type="scientific">Sphingobium yanoikuyae</name>
    <name type="common">Sphingomonas yanoikuyae</name>
    <dbReference type="NCBI Taxonomy" id="13690"/>
    <lineage>
        <taxon>Bacteria</taxon>
        <taxon>Pseudomonadati</taxon>
        <taxon>Pseudomonadota</taxon>
        <taxon>Alphaproteobacteria</taxon>
        <taxon>Sphingomonadales</taxon>
        <taxon>Sphingomonadaceae</taxon>
        <taxon>Sphingobium</taxon>
    </lineage>
</organism>
<dbReference type="Gene3D" id="3.40.350.10">
    <property type="entry name" value="Creatinase/prolidase N-terminal domain"/>
    <property type="match status" value="2"/>
</dbReference>
<gene>
    <name evidence="7" type="ORF">BV87_01425</name>
    <name evidence="8" type="ORF">GS397_24160</name>
</gene>